<evidence type="ECO:0000256" key="6">
    <source>
        <dbReference type="ARBA" id="ARBA00023136"/>
    </source>
</evidence>
<organism evidence="9 10">
    <name type="scientific">Pseudonocardia ailaonensis</name>
    <dbReference type="NCBI Taxonomy" id="367279"/>
    <lineage>
        <taxon>Bacteria</taxon>
        <taxon>Bacillati</taxon>
        <taxon>Actinomycetota</taxon>
        <taxon>Actinomycetes</taxon>
        <taxon>Pseudonocardiales</taxon>
        <taxon>Pseudonocardiaceae</taxon>
        <taxon>Pseudonocardia</taxon>
    </lineage>
</organism>
<keyword evidence="6 7" id="KW-0472">Membrane</keyword>
<feature type="transmembrane region" description="Helical" evidence="7">
    <location>
        <begin position="256"/>
        <end position="281"/>
    </location>
</feature>
<feature type="transmembrane region" description="Helical" evidence="7">
    <location>
        <begin position="190"/>
        <end position="209"/>
    </location>
</feature>
<feature type="transmembrane region" description="Helical" evidence="7">
    <location>
        <begin position="318"/>
        <end position="340"/>
    </location>
</feature>
<feature type="transmembrane region" description="Helical" evidence="7">
    <location>
        <begin position="287"/>
        <end position="306"/>
    </location>
</feature>
<proteinExistence type="predicted"/>
<dbReference type="PRINTS" id="PR01036">
    <property type="entry name" value="TCRTETB"/>
</dbReference>
<evidence type="ECO:0000256" key="4">
    <source>
        <dbReference type="ARBA" id="ARBA00022692"/>
    </source>
</evidence>
<dbReference type="PROSITE" id="PS50850">
    <property type="entry name" value="MFS"/>
    <property type="match status" value="1"/>
</dbReference>
<keyword evidence="10" id="KW-1185">Reference proteome</keyword>
<dbReference type="Gene3D" id="1.20.1250.20">
    <property type="entry name" value="MFS general substrate transporter like domains"/>
    <property type="match status" value="1"/>
</dbReference>
<feature type="transmembrane region" description="Helical" evidence="7">
    <location>
        <begin position="71"/>
        <end position="94"/>
    </location>
</feature>
<dbReference type="Gene3D" id="1.20.1720.10">
    <property type="entry name" value="Multidrug resistance protein D"/>
    <property type="match status" value="1"/>
</dbReference>
<reference evidence="9 10" key="1">
    <citation type="journal article" date="2019" name="Int. J. Syst. Evol. Microbiol.">
        <title>The Global Catalogue of Microorganisms (GCM) 10K type strain sequencing project: providing services to taxonomists for standard genome sequencing and annotation.</title>
        <authorList>
            <consortium name="The Broad Institute Genomics Platform"/>
            <consortium name="The Broad Institute Genome Sequencing Center for Infectious Disease"/>
            <person name="Wu L."/>
            <person name="Ma J."/>
        </authorList>
    </citation>
    <scope>NUCLEOTIDE SEQUENCE [LARGE SCALE GENOMIC DNA]</scope>
    <source>
        <strain evidence="9 10">JCM 16009</strain>
    </source>
</reference>
<feature type="transmembrane region" description="Helical" evidence="7">
    <location>
        <begin position="425"/>
        <end position="443"/>
    </location>
</feature>
<gene>
    <name evidence="9" type="ORF">GCM10009836_13890</name>
</gene>
<dbReference type="InterPro" id="IPR011701">
    <property type="entry name" value="MFS"/>
</dbReference>
<name>A0ABN2MTB6_9PSEU</name>
<dbReference type="EMBL" id="BAAAQK010000004">
    <property type="protein sequence ID" value="GAA1836609.1"/>
    <property type="molecule type" value="Genomic_DNA"/>
</dbReference>
<evidence type="ECO:0000259" key="8">
    <source>
        <dbReference type="PROSITE" id="PS50850"/>
    </source>
</evidence>
<keyword evidence="5 7" id="KW-1133">Transmembrane helix</keyword>
<evidence type="ECO:0000256" key="3">
    <source>
        <dbReference type="ARBA" id="ARBA00022475"/>
    </source>
</evidence>
<evidence type="ECO:0000256" key="1">
    <source>
        <dbReference type="ARBA" id="ARBA00004651"/>
    </source>
</evidence>
<evidence type="ECO:0000313" key="10">
    <source>
        <dbReference type="Proteomes" id="UP001500449"/>
    </source>
</evidence>
<dbReference type="InterPro" id="IPR020846">
    <property type="entry name" value="MFS_dom"/>
</dbReference>
<sequence length="455" mass="46761">MHRSLALLVAGALFMEILDGTVIAPAAPHIAADFGVAPVDVNIAITAYVLTLAVLIPITGWLADRFGAKRVFVLALVLFGLASAGCALAPSLPVLTLTRVLQGAGGAMMVPVGRLVVLRTTAKSDLVRAIAYLTWPALMAPVVAPVVGGVLAEYASWRWIFVINVPLAVAALVVALRIVPDLREDTVGPLDRTGFVLSAVGVAALIVALEGLGNGFGTVTAVALVVAVGGLGLAVRHLLRSPRPLVDLRILKIVTYRVTAASGSVYRAVITGIPFLLPLLFQVGFGWSAAQAGLVVIAVFVGNVGIKPATTPLMRRLGIRTVLLGSIGIGAACLVGMAFLEAGTPLVVTLALLLLSGIVRSTGFTAYNSVAFADVEQPRMNHANTLFSTLQELGAGLGVAVGALLVRLGQAVGVAPGVSGPYRTAFVLLAVILLVPAVAAFRLPRSAGDHITGHA</sequence>
<dbReference type="SUPFAM" id="SSF103473">
    <property type="entry name" value="MFS general substrate transporter"/>
    <property type="match status" value="1"/>
</dbReference>
<feature type="transmembrane region" description="Helical" evidence="7">
    <location>
        <begin position="215"/>
        <end position="235"/>
    </location>
</feature>
<accession>A0ABN2MTB6</accession>
<evidence type="ECO:0000256" key="2">
    <source>
        <dbReference type="ARBA" id="ARBA00022448"/>
    </source>
</evidence>
<keyword evidence="2" id="KW-0813">Transport</keyword>
<feature type="transmembrane region" description="Helical" evidence="7">
    <location>
        <begin position="129"/>
        <end position="151"/>
    </location>
</feature>
<dbReference type="PANTHER" id="PTHR42718">
    <property type="entry name" value="MAJOR FACILITATOR SUPERFAMILY MULTIDRUG TRANSPORTER MFSC"/>
    <property type="match status" value="1"/>
</dbReference>
<dbReference type="PANTHER" id="PTHR42718:SF46">
    <property type="entry name" value="BLR6921 PROTEIN"/>
    <property type="match status" value="1"/>
</dbReference>
<comment type="caution">
    <text evidence="9">The sequence shown here is derived from an EMBL/GenBank/DDBJ whole genome shotgun (WGS) entry which is preliminary data.</text>
</comment>
<feature type="transmembrane region" description="Helical" evidence="7">
    <location>
        <begin position="42"/>
        <end position="64"/>
    </location>
</feature>
<dbReference type="Proteomes" id="UP001500449">
    <property type="component" value="Unassembled WGS sequence"/>
</dbReference>
<protein>
    <submittedName>
        <fullName evidence="9">MFS transporter</fullName>
    </submittedName>
</protein>
<feature type="transmembrane region" description="Helical" evidence="7">
    <location>
        <begin position="385"/>
        <end position="405"/>
    </location>
</feature>
<feature type="domain" description="Major facilitator superfamily (MFS) profile" evidence="8">
    <location>
        <begin position="5"/>
        <end position="448"/>
    </location>
</feature>
<keyword evidence="4 7" id="KW-0812">Transmembrane</keyword>
<feature type="transmembrane region" description="Helical" evidence="7">
    <location>
        <begin position="157"/>
        <end position="178"/>
    </location>
</feature>
<dbReference type="InterPro" id="IPR036259">
    <property type="entry name" value="MFS_trans_sf"/>
</dbReference>
<keyword evidence="3" id="KW-1003">Cell membrane</keyword>
<dbReference type="Pfam" id="PF07690">
    <property type="entry name" value="MFS_1"/>
    <property type="match status" value="1"/>
</dbReference>
<feature type="transmembrane region" description="Helical" evidence="7">
    <location>
        <begin position="346"/>
        <end position="373"/>
    </location>
</feature>
<evidence type="ECO:0000256" key="5">
    <source>
        <dbReference type="ARBA" id="ARBA00022989"/>
    </source>
</evidence>
<evidence type="ECO:0000313" key="9">
    <source>
        <dbReference type="EMBL" id="GAA1836609.1"/>
    </source>
</evidence>
<feature type="transmembrane region" description="Helical" evidence="7">
    <location>
        <begin position="100"/>
        <end position="117"/>
    </location>
</feature>
<comment type="subcellular location">
    <subcellularLocation>
        <location evidence="1">Cell membrane</location>
        <topology evidence="1">Multi-pass membrane protein</topology>
    </subcellularLocation>
</comment>
<evidence type="ECO:0000256" key="7">
    <source>
        <dbReference type="SAM" id="Phobius"/>
    </source>
</evidence>